<evidence type="ECO:0000313" key="2">
    <source>
        <dbReference type="EMBL" id="GAG84956.1"/>
    </source>
</evidence>
<dbReference type="AlphaFoldDB" id="X1CL85"/>
<reference evidence="2" key="1">
    <citation type="journal article" date="2014" name="Front. Microbiol.">
        <title>High frequency of phylogenetically diverse reductive dehalogenase-homologous genes in deep subseafloor sedimentary metagenomes.</title>
        <authorList>
            <person name="Kawai M."/>
            <person name="Futagami T."/>
            <person name="Toyoda A."/>
            <person name="Takaki Y."/>
            <person name="Nishi S."/>
            <person name="Hori S."/>
            <person name="Arai W."/>
            <person name="Tsubouchi T."/>
            <person name="Morono Y."/>
            <person name="Uchiyama I."/>
            <person name="Ito T."/>
            <person name="Fujiyama A."/>
            <person name="Inagaki F."/>
            <person name="Takami H."/>
        </authorList>
    </citation>
    <scope>NUCLEOTIDE SEQUENCE</scope>
    <source>
        <strain evidence="2">Expedition CK06-06</strain>
    </source>
</reference>
<feature type="non-terminal residue" evidence="2">
    <location>
        <position position="133"/>
    </location>
</feature>
<dbReference type="SUPFAM" id="SSF47240">
    <property type="entry name" value="Ferritin-like"/>
    <property type="match status" value="1"/>
</dbReference>
<accession>X1CL85</accession>
<dbReference type="PANTHER" id="PTHR33531">
    <property type="entry name" value="RUBRERYTHRIN SUBFAMILY"/>
    <property type="match status" value="1"/>
</dbReference>
<dbReference type="Pfam" id="PF02915">
    <property type="entry name" value="Rubrerythrin"/>
    <property type="match status" value="1"/>
</dbReference>
<dbReference type="Gene3D" id="1.20.1260.10">
    <property type="match status" value="1"/>
</dbReference>
<proteinExistence type="predicted"/>
<name>X1CL85_9ZZZZ</name>
<dbReference type="InterPro" id="IPR012347">
    <property type="entry name" value="Ferritin-like"/>
</dbReference>
<dbReference type="GO" id="GO:0016491">
    <property type="term" value="F:oxidoreductase activity"/>
    <property type="evidence" value="ECO:0007669"/>
    <property type="project" value="InterPro"/>
</dbReference>
<dbReference type="CDD" id="cd01045">
    <property type="entry name" value="Ferritin_like_AB"/>
    <property type="match status" value="1"/>
</dbReference>
<protein>
    <recommendedName>
        <fullName evidence="1">Rubrerythrin diiron-binding domain-containing protein</fullName>
    </recommendedName>
</protein>
<dbReference type="EMBL" id="BART01018023">
    <property type="protein sequence ID" value="GAG84956.1"/>
    <property type="molecule type" value="Genomic_DNA"/>
</dbReference>
<organism evidence="2">
    <name type="scientific">marine sediment metagenome</name>
    <dbReference type="NCBI Taxonomy" id="412755"/>
    <lineage>
        <taxon>unclassified sequences</taxon>
        <taxon>metagenomes</taxon>
        <taxon>ecological metagenomes</taxon>
    </lineage>
</organism>
<dbReference type="InterPro" id="IPR009078">
    <property type="entry name" value="Ferritin-like_SF"/>
</dbReference>
<dbReference type="InterPro" id="IPR003251">
    <property type="entry name" value="Rr_diiron-bd_dom"/>
</dbReference>
<dbReference type="PANTHER" id="PTHR33531:SF10">
    <property type="entry name" value="BLR7895 PROTEIN"/>
    <property type="match status" value="1"/>
</dbReference>
<comment type="caution">
    <text evidence="2">The sequence shown here is derived from an EMBL/GenBank/DDBJ whole genome shotgun (WGS) entry which is preliminary data.</text>
</comment>
<dbReference type="GO" id="GO:0046872">
    <property type="term" value="F:metal ion binding"/>
    <property type="evidence" value="ECO:0007669"/>
    <property type="project" value="InterPro"/>
</dbReference>
<feature type="domain" description="Rubrerythrin diiron-binding" evidence="1">
    <location>
        <begin position="19"/>
        <end position="130"/>
    </location>
</feature>
<gene>
    <name evidence="2" type="ORF">S01H4_34113</name>
</gene>
<sequence length="133" mass="15311">MNRQFEDRLAMAKVVPDNEILEFAIAREVEAYNFYMALADRVESPEIAKVFKDLAKEELEHKAKLELEVMKTGKTLPAAEKVTIPEHDYIISDVNSALDMDYKDVLMLGMEKEEASFRTYVNLIPSVHDEESR</sequence>
<evidence type="ECO:0000259" key="1">
    <source>
        <dbReference type="Pfam" id="PF02915"/>
    </source>
</evidence>